<dbReference type="EMBL" id="NTFH01000004">
    <property type="protein sequence ID" value="PHQ16221.1"/>
    <property type="molecule type" value="Genomic_DNA"/>
</dbReference>
<proteinExistence type="predicted"/>
<protein>
    <recommendedName>
        <fullName evidence="3">TIGR03016 family PEP-CTERM system-associated outer membrane protein</fullName>
    </recommendedName>
</protein>
<evidence type="ECO:0008006" key="3">
    <source>
        <dbReference type="Google" id="ProtNLM"/>
    </source>
</evidence>
<dbReference type="RefSeq" id="WP_099613387.1">
    <property type="nucleotide sequence ID" value="NZ_KZ319368.1"/>
</dbReference>
<evidence type="ECO:0000313" key="2">
    <source>
        <dbReference type="Proteomes" id="UP000231409"/>
    </source>
</evidence>
<dbReference type="InterPro" id="IPR018759">
    <property type="entry name" value="BBP2_2"/>
</dbReference>
<gene>
    <name evidence="1" type="ORF">CLH61_03795</name>
</gene>
<comment type="caution">
    <text evidence="1">The sequence shown here is derived from an EMBL/GenBank/DDBJ whole genome shotgun (WGS) entry which is preliminary data.</text>
</comment>
<dbReference type="Pfam" id="PF10082">
    <property type="entry name" value="BBP2_2"/>
    <property type="match status" value="1"/>
</dbReference>
<name>A0A2G1UNY7_9GAMM</name>
<reference evidence="1 2" key="1">
    <citation type="submission" date="2017-09" db="EMBL/GenBank/DDBJ databases">
        <title>The draft genome sequences of Marinobacter sp. PWS21.</title>
        <authorList>
            <person name="Cao J."/>
        </authorList>
    </citation>
    <scope>NUCLEOTIDE SEQUENCE [LARGE SCALE GENOMIC DNA]</scope>
    <source>
        <strain evidence="1 2">PWS21</strain>
    </source>
</reference>
<dbReference type="InterPro" id="IPR011250">
    <property type="entry name" value="OMP/PagP_B-barrel"/>
</dbReference>
<evidence type="ECO:0000313" key="1">
    <source>
        <dbReference type="EMBL" id="PHQ16221.1"/>
    </source>
</evidence>
<dbReference type="AlphaFoldDB" id="A0A2G1UNY7"/>
<dbReference type="SUPFAM" id="SSF56925">
    <property type="entry name" value="OMPA-like"/>
    <property type="match status" value="1"/>
</dbReference>
<accession>A0A2G1UNY7</accession>
<dbReference type="Proteomes" id="UP000231409">
    <property type="component" value="Unassembled WGS sequence"/>
</dbReference>
<sequence>MAGVVASVPGLAAAEPLRITGGLESRYSDNATLSSSNETSDIENRVNIGLAYQSDPGTCNASLASRFGYGIWMDDTYDNETYTNMDFLGDCEINDNLKWELTDHLRDVTEDSRAGDTPENRTRKNIFRTGPVLNFRLSQVDEMVLRAHYEQTDYSESTEPDSDRYVASAAWNHLIDPTLTAGLSASADRAELDTGEEIDRDTLSATFAKQWAATRVSGSLGMSQLESRLNNITRKSDGIVGDLELVRDINPTTRASLKASRELTDQTSDYDIRFGPFVFNLEQTAPVEVTAIRGSLDKQFSDGSTVGVTGYGARTDYILTDLTDYRAGVSSRYRRPVTQFVGFTAGLGYDFYDYGGEVDSNDHLVKATVGLDYQLSQKLTANGSIGHERRESETTTRDYDENWILLGLSYQFR</sequence>
<dbReference type="SUPFAM" id="SSF56935">
    <property type="entry name" value="Porins"/>
    <property type="match status" value="1"/>
</dbReference>
<organism evidence="1 2">
    <name type="scientific">Marinobacter profundi</name>
    <dbReference type="NCBI Taxonomy" id="2666256"/>
    <lineage>
        <taxon>Bacteria</taxon>
        <taxon>Pseudomonadati</taxon>
        <taxon>Pseudomonadota</taxon>
        <taxon>Gammaproteobacteria</taxon>
        <taxon>Pseudomonadales</taxon>
        <taxon>Marinobacteraceae</taxon>
        <taxon>Marinobacter</taxon>
    </lineage>
</organism>
<keyword evidence="2" id="KW-1185">Reference proteome</keyword>